<dbReference type="AlphaFoldDB" id="A0A090GBA5"/>
<keyword evidence="2" id="KW-1003">Cell membrane</keyword>
<evidence type="ECO:0000313" key="7">
    <source>
        <dbReference type="EMBL" id="CDX24540.1"/>
    </source>
</evidence>
<feature type="transmembrane region" description="Helical" evidence="6">
    <location>
        <begin position="31"/>
        <end position="49"/>
    </location>
</feature>
<evidence type="ECO:0000256" key="1">
    <source>
        <dbReference type="ARBA" id="ARBA00004651"/>
    </source>
</evidence>
<evidence type="ECO:0000256" key="3">
    <source>
        <dbReference type="ARBA" id="ARBA00022692"/>
    </source>
</evidence>
<sequence length="330" mass="33159">MTAAAPIAGNAPARSRGIGALLAGRRESAPALVILAVLLIVDLWLNRAWMLPGSWGTVIGLAGPTMAAAIASMPAIMAGRGGIDVSIGPLMGFINIILVKVLAGDMGIDQPWVLVPVALAIGALVGLFNGLLSAVLRIQPIVATLGTYLVLSGVTLTLLPAPEGAAPAWLKALAGPYSIVPLAGMATVWLLAKRLTVYDWLMACGSDDRACFTAGIPVTGVRVFAYTLGGLFAGAGGLLLSALLGSADPNVGPTFTLVAISGVALGGVSLAGGRGGFAAAALGAAVIFLLQSTLTYFNVSSFLLHTLYGVILVASVSLNALTGRVAGGPR</sequence>
<dbReference type="Proteomes" id="UP000045285">
    <property type="component" value="Unassembled WGS sequence"/>
</dbReference>
<dbReference type="GeneID" id="31888369"/>
<dbReference type="STRING" id="69974.MPLDJ20_120295"/>
<keyword evidence="5 6" id="KW-0472">Membrane</keyword>
<dbReference type="Pfam" id="PF02653">
    <property type="entry name" value="BPD_transp_2"/>
    <property type="match status" value="1"/>
</dbReference>
<dbReference type="EMBL" id="CCMZ01000035">
    <property type="protein sequence ID" value="CDX24540.1"/>
    <property type="molecule type" value="Genomic_DNA"/>
</dbReference>
<dbReference type="GO" id="GO:0022857">
    <property type="term" value="F:transmembrane transporter activity"/>
    <property type="evidence" value="ECO:0007669"/>
    <property type="project" value="InterPro"/>
</dbReference>
<feature type="transmembrane region" description="Helical" evidence="6">
    <location>
        <begin position="141"/>
        <end position="161"/>
    </location>
</feature>
<feature type="transmembrane region" description="Helical" evidence="6">
    <location>
        <begin position="223"/>
        <end position="245"/>
    </location>
</feature>
<feature type="transmembrane region" description="Helical" evidence="6">
    <location>
        <begin position="302"/>
        <end position="321"/>
    </location>
</feature>
<feature type="transmembrane region" description="Helical" evidence="6">
    <location>
        <begin position="55"/>
        <end position="78"/>
    </location>
</feature>
<reference evidence="8 10" key="2">
    <citation type="submission" date="2014-08" db="EMBL/GenBank/DDBJ databases">
        <authorList>
            <person name="Moulin Lionel"/>
        </authorList>
    </citation>
    <scope>NUCLEOTIDE SEQUENCE [LARGE SCALE GENOMIC DNA]</scope>
</reference>
<feature type="transmembrane region" description="Helical" evidence="6">
    <location>
        <begin position="173"/>
        <end position="192"/>
    </location>
</feature>
<evidence type="ECO:0000256" key="5">
    <source>
        <dbReference type="ARBA" id="ARBA00023136"/>
    </source>
</evidence>
<keyword evidence="4 6" id="KW-1133">Transmembrane helix</keyword>
<feature type="transmembrane region" description="Helical" evidence="6">
    <location>
        <begin position="277"/>
        <end position="296"/>
    </location>
</feature>
<evidence type="ECO:0000256" key="2">
    <source>
        <dbReference type="ARBA" id="ARBA00022475"/>
    </source>
</evidence>
<organism evidence="8 10">
    <name type="scientific">Mesorhizobium plurifarium</name>
    <dbReference type="NCBI Taxonomy" id="69974"/>
    <lineage>
        <taxon>Bacteria</taxon>
        <taxon>Pseudomonadati</taxon>
        <taxon>Pseudomonadota</taxon>
        <taxon>Alphaproteobacteria</taxon>
        <taxon>Hyphomicrobiales</taxon>
        <taxon>Phyllobacteriaceae</taxon>
        <taxon>Mesorhizobium</taxon>
    </lineage>
</organism>
<dbReference type="PANTHER" id="PTHR32196">
    <property type="entry name" value="ABC TRANSPORTER PERMEASE PROTEIN YPHD-RELATED-RELATED"/>
    <property type="match status" value="1"/>
</dbReference>
<accession>A0A090GBA5</accession>
<evidence type="ECO:0000313" key="10">
    <source>
        <dbReference type="Proteomes" id="UP000046373"/>
    </source>
</evidence>
<keyword evidence="9" id="KW-1185">Reference proteome</keyword>
<comment type="subcellular location">
    <subcellularLocation>
        <location evidence="1">Cell membrane</location>
        <topology evidence="1">Multi-pass membrane protein</topology>
    </subcellularLocation>
</comment>
<evidence type="ECO:0000313" key="8">
    <source>
        <dbReference type="EMBL" id="CDX28220.1"/>
    </source>
</evidence>
<evidence type="ECO:0000256" key="6">
    <source>
        <dbReference type="SAM" id="Phobius"/>
    </source>
</evidence>
<gene>
    <name evidence="7" type="ORF">MPL3356_400117</name>
    <name evidence="8" type="ORF">MPLDJ20_120295</name>
</gene>
<feature type="transmembrane region" description="Helical" evidence="6">
    <location>
        <begin position="90"/>
        <end position="108"/>
    </location>
</feature>
<feature type="transmembrane region" description="Helical" evidence="6">
    <location>
        <begin position="251"/>
        <end position="270"/>
    </location>
</feature>
<protein>
    <submittedName>
        <fullName evidence="8">Inner-membrane translocator</fullName>
    </submittedName>
</protein>
<keyword evidence="3 6" id="KW-0812">Transmembrane</keyword>
<evidence type="ECO:0000313" key="9">
    <source>
        <dbReference type="Proteomes" id="UP000045285"/>
    </source>
</evidence>
<dbReference type="Proteomes" id="UP000046373">
    <property type="component" value="Unassembled WGS sequence"/>
</dbReference>
<dbReference type="GO" id="GO:0005886">
    <property type="term" value="C:plasma membrane"/>
    <property type="evidence" value="ECO:0007669"/>
    <property type="project" value="UniProtKB-SubCell"/>
</dbReference>
<name>A0A090GBA5_MESPL</name>
<proteinExistence type="predicted"/>
<dbReference type="EMBL" id="CCNB01000004">
    <property type="protein sequence ID" value="CDX28220.1"/>
    <property type="molecule type" value="Genomic_DNA"/>
</dbReference>
<dbReference type="InterPro" id="IPR001851">
    <property type="entry name" value="ABC_transp_permease"/>
</dbReference>
<feature type="transmembrane region" description="Helical" evidence="6">
    <location>
        <begin position="114"/>
        <end position="134"/>
    </location>
</feature>
<evidence type="ECO:0000256" key="4">
    <source>
        <dbReference type="ARBA" id="ARBA00022989"/>
    </source>
</evidence>
<reference evidence="9" key="1">
    <citation type="submission" date="2014-08" db="EMBL/GenBank/DDBJ databases">
        <authorList>
            <person name="Moulin L."/>
        </authorList>
    </citation>
    <scope>NUCLEOTIDE SEQUENCE [LARGE SCALE GENOMIC DNA]</scope>
</reference>